<protein>
    <submittedName>
        <fullName evidence="2">Uncharacterized protein</fullName>
    </submittedName>
</protein>
<evidence type="ECO:0000313" key="3">
    <source>
        <dbReference type="Proteomes" id="UP001271769"/>
    </source>
</evidence>
<dbReference type="Proteomes" id="UP001271769">
    <property type="component" value="Unassembled WGS sequence"/>
</dbReference>
<proteinExistence type="predicted"/>
<evidence type="ECO:0000256" key="1">
    <source>
        <dbReference type="SAM" id="MobiDB-lite"/>
    </source>
</evidence>
<evidence type="ECO:0000313" key="2">
    <source>
        <dbReference type="EMBL" id="MDY0873660.1"/>
    </source>
</evidence>
<name>A0ABU5E264_9PROT</name>
<comment type="caution">
    <text evidence="2">The sequence shown here is derived from an EMBL/GenBank/DDBJ whole genome shotgun (WGS) entry which is preliminary data.</text>
</comment>
<organism evidence="2 3">
    <name type="scientific">Dongia rigui</name>
    <dbReference type="NCBI Taxonomy" id="940149"/>
    <lineage>
        <taxon>Bacteria</taxon>
        <taxon>Pseudomonadati</taxon>
        <taxon>Pseudomonadota</taxon>
        <taxon>Alphaproteobacteria</taxon>
        <taxon>Rhodospirillales</taxon>
        <taxon>Dongiaceae</taxon>
        <taxon>Dongia</taxon>
    </lineage>
</organism>
<accession>A0ABU5E264</accession>
<keyword evidence="3" id="KW-1185">Reference proteome</keyword>
<feature type="region of interest" description="Disordered" evidence="1">
    <location>
        <begin position="51"/>
        <end position="72"/>
    </location>
</feature>
<reference evidence="2 3" key="1">
    <citation type="journal article" date="2013" name="Antonie Van Leeuwenhoek">
        <title>Dongia rigui sp. nov., isolated from freshwater of a large wetland in Korea.</title>
        <authorList>
            <person name="Baik K.S."/>
            <person name="Hwang Y.M."/>
            <person name="Choi J.S."/>
            <person name="Kwon J."/>
            <person name="Seong C.N."/>
        </authorList>
    </citation>
    <scope>NUCLEOTIDE SEQUENCE [LARGE SCALE GENOMIC DNA]</scope>
    <source>
        <strain evidence="2 3">04SU4-P</strain>
    </source>
</reference>
<dbReference type="EMBL" id="JAXCLX010000003">
    <property type="protein sequence ID" value="MDY0873660.1"/>
    <property type="molecule type" value="Genomic_DNA"/>
</dbReference>
<sequence>MFPSQPKLSICSSYDALGACSKRDQPCSAANSSRWASQMIIEMLSKWVKRGSPAEGKADKKRQRQNDHALQTRVSQTLDSVVKRLIADGHKKVLVVGSKEFHDDVALAAPQCALSWASCNIRDVVAGAANPGDVALGSFEAVICGGTEVAANYRIAVARMFAADPNRPVHWVANDWEFCGGTFPVPAQASDAQILLFNHFEHFFGIKDPLQFRIEICCGRDQKRLYRILGPNQSLTLRLSDFFPDRTEAASFLTFVHAPALTRGRHNRLRVCGDVFWGDSLTTLHGLHEFNRPATHKFEFRLATDDLRNSDVVLTIPNYERDMVDSALLTTIDEQTSTTTRHKDYRIDQAVVDSGSLVDKHYVGWNYAGYGGSNWFALGHANGPGGRGTISGNHHASVPVSPLPVIPMDQAERQEIGQLIGAGYFIEPYALPVARNNDLISFGFNCSSANPPYRDFILHTFDAQGRPIAQHAYHKDRDEAVFTDELPHVADDARVSLVMLTPDFERIGIRRKGFKTQFEHVVKHRGSGDWDVTEGQTSWRNVGLSVSSAAHFAGPMGSVIGRTNLVARARSSGGFRTSVVAVHASGRTAYHGTAMLKITVFNLLGQSREAEVPVPSFTSRTIWLDALWPDIEGFLGATGVGAILATSYEADINCQILTVSNAGAVSLQHMWGY</sequence>
<gene>
    <name evidence="2" type="ORF">SMD31_17095</name>
</gene>
<dbReference type="RefSeq" id="WP_320502134.1">
    <property type="nucleotide sequence ID" value="NZ_JAXCLX010000003.1"/>
</dbReference>